<feature type="signal peptide" evidence="3">
    <location>
        <begin position="1"/>
        <end position="17"/>
    </location>
</feature>
<dbReference type="EMBL" id="OU895877">
    <property type="protein sequence ID" value="CAG9798868.1"/>
    <property type="molecule type" value="Genomic_DNA"/>
</dbReference>
<evidence type="ECO:0000256" key="1">
    <source>
        <dbReference type="ARBA" id="ARBA00022460"/>
    </source>
</evidence>
<reference evidence="4" key="1">
    <citation type="submission" date="2022-01" db="EMBL/GenBank/DDBJ databases">
        <authorList>
            <person name="King R."/>
        </authorList>
    </citation>
    <scope>NUCLEOTIDE SEQUENCE</scope>
</reference>
<accession>A0A9N9RKU0</accession>
<protein>
    <submittedName>
        <fullName evidence="4">Uncharacterized protein</fullName>
    </submittedName>
</protein>
<dbReference type="PROSITE" id="PS00233">
    <property type="entry name" value="CHIT_BIND_RR_1"/>
    <property type="match status" value="1"/>
</dbReference>
<dbReference type="PRINTS" id="PR00947">
    <property type="entry name" value="CUTICLE"/>
</dbReference>
<dbReference type="PANTHER" id="PTHR12236">
    <property type="entry name" value="STRUCTURAL CONTITUENT OF CUTICLE"/>
    <property type="match status" value="1"/>
</dbReference>
<evidence type="ECO:0000256" key="2">
    <source>
        <dbReference type="PROSITE-ProRule" id="PRU00497"/>
    </source>
</evidence>
<feature type="chain" id="PRO_5040343949" evidence="3">
    <location>
        <begin position="18"/>
        <end position="134"/>
    </location>
</feature>
<dbReference type="Proteomes" id="UP001153620">
    <property type="component" value="Chromosome 1"/>
</dbReference>
<reference evidence="4" key="2">
    <citation type="submission" date="2022-10" db="EMBL/GenBank/DDBJ databases">
        <authorList>
            <consortium name="ENA_rothamsted_submissions"/>
            <consortium name="culmorum"/>
            <person name="King R."/>
        </authorList>
    </citation>
    <scope>NUCLEOTIDE SEQUENCE</scope>
</reference>
<evidence type="ECO:0000313" key="5">
    <source>
        <dbReference type="Proteomes" id="UP001153620"/>
    </source>
</evidence>
<gene>
    <name evidence="4" type="ORF">CHIRRI_LOCUS1844</name>
</gene>
<dbReference type="InterPro" id="IPR051217">
    <property type="entry name" value="Insect_Cuticle_Struc_Prot"/>
</dbReference>
<proteinExistence type="predicted"/>
<name>A0A9N9RKU0_9DIPT</name>
<keyword evidence="3" id="KW-0732">Signal</keyword>
<dbReference type="GO" id="GO:0031012">
    <property type="term" value="C:extracellular matrix"/>
    <property type="evidence" value="ECO:0007669"/>
    <property type="project" value="TreeGrafter"/>
</dbReference>
<dbReference type="InterPro" id="IPR000618">
    <property type="entry name" value="Insect_cuticle"/>
</dbReference>
<evidence type="ECO:0000256" key="3">
    <source>
        <dbReference type="SAM" id="SignalP"/>
    </source>
</evidence>
<dbReference type="PROSITE" id="PS51155">
    <property type="entry name" value="CHIT_BIND_RR_2"/>
    <property type="match status" value="1"/>
</dbReference>
<dbReference type="PANTHER" id="PTHR12236:SF46">
    <property type="entry name" value="CUTICULAR PROTEIN 30B-RELATED"/>
    <property type="match status" value="1"/>
</dbReference>
<keyword evidence="5" id="KW-1185">Reference proteome</keyword>
<evidence type="ECO:0000313" key="4">
    <source>
        <dbReference type="EMBL" id="CAG9798868.1"/>
    </source>
</evidence>
<dbReference type="GO" id="GO:0005615">
    <property type="term" value="C:extracellular space"/>
    <property type="evidence" value="ECO:0007669"/>
    <property type="project" value="TreeGrafter"/>
</dbReference>
<keyword evidence="1 2" id="KW-0193">Cuticle</keyword>
<dbReference type="GO" id="GO:0042302">
    <property type="term" value="F:structural constituent of cuticle"/>
    <property type="evidence" value="ECO:0007669"/>
    <property type="project" value="UniProtKB-UniRule"/>
</dbReference>
<dbReference type="InterPro" id="IPR031311">
    <property type="entry name" value="CHIT_BIND_RR_consensus"/>
</dbReference>
<sequence length="134" mass="14686">MAFKIVLLFGLIAAASAGILTPVVQHEEPANYNFNYEVHDTQTGDIKRQHEVAKDGAISGEYSLFDADGFRRVVTYTADDHHGFQANVQREPIGHKVVAAPVVTKVIQPAVTKVVTPVFSHGWQPNPHASNPWS</sequence>
<dbReference type="AlphaFoldDB" id="A0A9N9RKU0"/>
<dbReference type="Pfam" id="PF00379">
    <property type="entry name" value="Chitin_bind_4"/>
    <property type="match status" value="1"/>
</dbReference>
<dbReference type="OrthoDB" id="7789829at2759"/>
<organism evidence="4 5">
    <name type="scientific">Chironomus riparius</name>
    <dbReference type="NCBI Taxonomy" id="315576"/>
    <lineage>
        <taxon>Eukaryota</taxon>
        <taxon>Metazoa</taxon>
        <taxon>Ecdysozoa</taxon>
        <taxon>Arthropoda</taxon>
        <taxon>Hexapoda</taxon>
        <taxon>Insecta</taxon>
        <taxon>Pterygota</taxon>
        <taxon>Neoptera</taxon>
        <taxon>Endopterygota</taxon>
        <taxon>Diptera</taxon>
        <taxon>Nematocera</taxon>
        <taxon>Chironomoidea</taxon>
        <taxon>Chironomidae</taxon>
        <taxon>Chironominae</taxon>
        <taxon>Chironomus</taxon>
    </lineage>
</organism>